<dbReference type="Pfam" id="PF02771">
    <property type="entry name" value="Acyl-CoA_dh_N"/>
    <property type="match status" value="1"/>
</dbReference>
<evidence type="ECO:0008006" key="12">
    <source>
        <dbReference type="Google" id="ProtNLM"/>
    </source>
</evidence>
<gene>
    <name evidence="10" type="ORF">SAMN04490220_8653</name>
</gene>
<evidence type="ECO:0000256" key="1">
    <source>
        <dbReference type="ARBA" id="ARBA00001974"/>
    </source>
</evidence>
<feature type="domain" description="Acyl-CoA dehydrogenase/oxidase N-terminal" evidence="9">
    <location>
        <begin position="17"/>
        <end position="125"/>
    </location>
</feature>
<dbReference type="SUPFAM" id="SSF47203">
    <property type="entry name" value="Acyl-CoA dehydrogenase C-terminal domain-like"/>
    <property type="match status" value="1"/>
</dbReference>
<dbReference type="Proteomes" id="UP000183407">
    <property type="component" value="Unassembled WGS sequence"/>
</dbReference>
<evidence type="ECO:0000259" key="8">
    <source>
        <dbReference type="Pfam" id="PF02770"/>
    </source>
</evidence>
<keyword evidence="3 6" id="KW-0285">Flavoprotein</keyword>
<dbReference type="SUPFAM" id="SSF56645">
    <property type="entry name" value="Acyl-CoA dehydrogenase NM domain-like"/>
    <property type="match status" value="1"/>
</dbReference>
<sequence length="396" mass="43493">MTAVVDDVGSSGAGYLTDERLAIQAMAREFAAREVLPVANELDPVKGEIPMELRRKMADLGFFGVLIPEEYGGLGLGVFEYALIVEELARAWMSVSSLIARGQQFTAGFTEQQRRTYLPRMATGEFLSAFALSEPDAGSDVAALSTRARKEADGWRISGQKMWCTFADGADYLQVFARTAPLDRDHRSRGISCFIMPKPRGELPPGVTGTPVRKIGYHGWKTWELSFDNAHAADDSMVGPEGEGFKVAMGDLETARIHTAARAIGVARGALEDSIAYVQQRVQFGRPIGDNQAIRFKIAHMATEVQAARSLMYRVCTEVDAGRRNTVEASMVKYLATEMAERVTSDALQIHGGAGYTTDFAVERHWRDAKLTKIFEGTSEIQLKIISDSILGRQAR</sequence>
<evidence type="ECO:0000256" key="4">
    <source>
        <dbReference type="ARBA" id="ARBA00022827"/>
    </source>
</evidence>
<dbReference type="PANTHER" id="PTHR43884:SF12">
    <property type="entry name" value="ISOVALERYL-COA DEHYDROGENASE, MITOCHONDRIAL-RELATED"/>
    <property type="match status" value="1"/>
</dbReference>
<evidence type="ECO:0000259" key="9">
    <source>
        <dbReference type="Pfam" id="PF02771"/>
    </source>
</evidence>
<feature type="domain" description="Acyl-CoA dehydrogenase/oxidase C-terminal" evidence="7">
    <location>
        <begin position="242"/>
        <end position="390"/>
    </location>
</feature>
<evidence type="ECO:0000313" key="11">
    <source>
        <dbReference type="Proteomes" id="UP000183407"/>
    </source>
</evidence>
<evidence type="ECO:0000256" key="5">
    <source>
        <dbReference type="ARBA" id="ARBA00023002"/>
    </source>
</evidence>
<evidence type="ECO:0000259" key="7">
    <source>
        <dbReference type="Pfam" id="PF00441"/>
    </source>
</evidence>
<protein>
    <recommendedName>
        <fullName evidence="12">Acyl-CoA dehydrogenase</fullName>
    </recommendedName>
</protein>
<feature type="domain" description="Acyl-CoA oxidase/dehydrogenase middle" evidence="8">
    <location>
        <begin position="129"/>
        <end position="229"/>
    </location>
</feature>
<evidence type="ECO:0000256" key="6">
    <source>
        <dbReference type="RuleBase" id="RU362125"/>
    </source>
</evidence>
<dbReference type="EMBL" id="FNTL01000005">
    <property type="protein sequence ID" value="SEE84166.1"/>
    <property type="molecule type" value="Genomic_DNA"/>
</dbReference>
<dbReference type="Gene3D" id="1.20.140.10">
    <property type="entry name" value="Butyryl-CoA Dehydrogenase, subunit A, domain 3"/>
    <property type="match status" value="1"/>
</dbReference>
<organism evidence="10 11">
    <name type="scientific">Rhodococcus jostii</name>
    <dbReference type="NCBI Taxonomy" id="132919"/>
    <lineage>
        <taxon>Bacteria</taxon>
        <taxon>Bacillati</taxon>
        <taxon>Actinomycetota</taxon>
        <taxon>Actinomycetes</taxon>
        <taxon>Mycobacteriales</taxon>
        <taxon>Nocardiaceae</taxon>
        <taxon>Rhodococcus</taxon>
    </lineage>
</organism>
<dbReference type="InterPro" id="IPR006091">
    <property type="entry name" value="Acyl-CoA_Oxase/DH_mid-dom"/>
</dbReference>
<dbReference type="GO" id="GO:0050660">
    <property type="term" value="F:flavin adenine dinucleotide binding"/>
    <property type="evidence" value="ECO:0007669"/>
    <property type="project" value="InterPro"/>
</dbReference>
<dbReference type="RefSeq" id="WP_074873340.1">
    <property type="nucleotide sequence ID" value="NZ_FNTL01000005.1"/>
</dbReference>
<keyword evidence="5 6" id="KW-0560">Oxidoreductase</keyword>
<dbReference type="AlphaFoldDB" id="A0A1H5M4A0"/>
<dbReference type="InterPro" id="IPR046373">
    <property type="entry name" value="Acyl-CoA_Oxase/DH_mid-dom_sf"/>
</dbReference>
<dbReference type="Gene3D" id="1.10.540.10">
    <property type="entry name" value="Acyl-CoA dehydrogenase/oxidase, N-terminal domain"/>
    <property type="match status" value="1"/>
</dbReference>
<evidence type="ECO:0000313" key="10">
    <source>
        <dbReference type="EMBL" id="SEE84166.1"/>
    </source>
</evidence>
<keyword evidence="4 6" id="KW-0274">FAD</keyword>
<dbReference type="FunFam" id="1.20.140.10:FF:000001">
    <property type="entry name" value="Acyl-CoA dehydrogenase"/>
    <property type="match status" value="1"/>
</dbReference>
<reference evidence="11" key="1">
    <citation type="submission" date="2016-10" db="EMBL/GenBank/DDBJ databases">
        <authorList>
            <person name="Varghese N."/>
        </authorList>
    </citation>
    <scope>NUCLEOTIDE SEQUENCE [LARGE SCALE GENOMIC DNA]</scope>
    <source>
        <strain evidence="11">DSM 44719</strain>
    </source>
</reference>
<dbReference type="Gene3D" id="2.40.110.10">
    <property type="entry name" value="Butyryl-CoA Dehydrogenase, subunit A, domain 2"/>
    <property type="match status" value="1"/>
</dbReference>
<proteinExistence type="inferred from homology"/>
<dbReference type="OrthoDB" id="8876745at2"/>
<comment type="cofactor">
    <cofactor evidence="1 6">
        <name>FAD</name>
        <dbReference type="ChEBI" id="CHEBI:57692"/>
    </cofactor>
</comment>
<evidence type="ECO:0000256" key="2">
    <source>
        <dbReference type="ARBA" id="ARBA00009347"/>
    </source>
</evidence>
<evidence type="ECO:0000256" key="3">
    <source>
        <dbReference type="ARBA" id="ARBA00022630"/>
    </source>
</evidence>
<dbReference type="InterPro" id="IPR013786">
    <property type="entry name" value="AcylCoA_DH/ox_N"/>
</dbReference>
<name>A0A1H5M4A0_RHOJO</name>
<dbReference type="Pfam" id="PF02770">
    <property type="entry name" value="Acyl-CoA_dh_M"/>
    <property type="match status" value="1"/>
</dbReference>
<comment type="similarity">
    <text evidence="2 6">Belongs to the acyl-CoA dehydrogenase family.</text>
</comment>
<dbReference type="InterPro" id="IPR037069">
    <property type="entry name" value="AcylCoA_DH/ox_N_sf"/>
</dbReference>
<dbReference type="PROSITE" id="PS00073">
    <property type="entry name" value="ACYL_COA_DH_2"/>
    <property type="match status" value="1"/>
</dbReference>
<dbReference type="InterPro" id="IPR006089">
    <property type="entry name" value="Acyl-CoA_DH_CS"/>
</dbReference>
<dbReference type="InterPro" id="IPR009075">
    <property type="entry name" value="AcylCo_DH/oxidase_C"/>
</dbReference>
<dbReference type="PIRSF" id="PIRSF016578">
    <property type="entry name" value="HsaA"/>
    <property type="match status" value="1"/>
</dbReference>
<dbReference type="InterPro" id="IPR036250">
    <property type="entry name" value="AcylCo_DH-like_C"/>
</dbReference>
<dbReference type="InterPro" id="IPR009100">
    <property type="entry name" value="AcylCoA_DH/oxidase_NM_dom_sf"/>
</dbReference>
<accession>A0A1H5M4A0</accession>
<dbReference type="Pfam" id="PF00441">
    <property type="entry name" value="Acyl-CoA_dh_1"/>
    <property type="match status" value="1"/>
</dbReference>
<dbReference type="PANTHER" id="PTHR43884">
    <property type="entry name" value="ACYL-COA DEHYDROGENASE"/>
    <property type="match status" value="1"/>
</dbReference>
<dbReference type="PROSITE" id="PS00072">
    <property type="entry name" value="ACYL_COA_DH_1"/>
    <property type="match status" value="1"/>
</dbReference>
<dbReference type="GO" id="GO:0003995">
    <property type="term" value="F:acyl-CoA dehydrogenase activity"/>
    <property type="evidence" value="ECO:0007669"/>
    <property type="project" value="InterPro"/>
</dbReference>